<dbReference type="AlphaFoldDB" id="E6TT07"/>
<evidence type="ECO:0000256" key="6">
    <source>
        <dbReference type="ARBA" id="ARBA00022989"/>
    </source>
</evidence>
<comment type="subcellular location">
    <subcellularLocation>
        <location evidence="1">Cell membrane</location>
        <topology evidence="1">Multi-pass membrane protein</topology>
    </subcellularLocation>
</comment>
<evidence type="ECO:0000256" key="3">
    <source>
        <dbReference type="ARBA" id="ARBA00022448"/>
    </source>
</evidence>
<dbReference type="Proteomes" id="UP000001401">
    <property type="component" value="Chromosome"/>
</dbReference>
<dbReference type="Pfam" id="PF03547">
    <property type="entry name" value="Mem_trans"/>
    <property type="match status" value="1"/>
</dbReference>
<name>E6TT07_EVAC2</name>
<keyword evidence="7 8" id="KW-0472">Membrane</keyword>
<evidence type="ECO:0000256" key="5">
    <source>
        <dbReference type="ARBA" id="ARBA00022692"/>
    </source>
</evidence>
<dbReference type="Gene3D" id="1.20.1530.20">
    <property type="match status" value="1"/>
</dbReference>
<evidence type="ECO:0000256" key="8">
    <source>
        <dbReference type="SAM" id="Phobius"/>
    </source>
</evidence>
<dbReference type="InterPro" id="IPR038770">
    <property type="entry name" value="Na+/solute_symporter_sf"/>
</dbReference>
<dbReference type="GO" id="GO:0055085">
    <property type="term" value="P:transmembrane transport"/>
    <property type="evidence" value="ECO:0007669"/>
    <property type="project" value="InterPro"/>
</dbReference>
<keyword evidence="4" id="KW-1003">Cell membrane</keyword>
<dbReference type="OrthoDB" id="2840521at2"/>
<comment type="similarity">
    <text evidence="2">Belongs to the auxin efflux carrier (TC 2.A.69) family.</text>
</comment>
<organism evidence="9 10">
    <name type="scientific">Evansella cellulosilytica (strain ATCC 21833 / DSM 2522 / FERM P-1141 / JCM 9156 / N-4)</name>
    <name type="common">Bacillus cellulosilyticus</name>
    <dbReference type="NCBI Taxonomy" id="649639"/>
    <lineage>
        <taxon>Bacteria</taxon>
        <taxon>Bacillati</taxon>
        <taxon>Bacillota</taxon>
        <taxon>Bacilli</taxon>
        <taxon>Bacillales</taxon>
        <taxon>Bacillaceae</taxon>
        <taxon>Evansella</taxon>
    </lineage>
</organism>
<dbReference type="EMBL" id="CP002394">
    <property type="protein sequence ID" value="ADU31915.1"/>
    <property type="molecule type" value="Genomic_DNA"/>
</dbReference>
<feature type="transmembrane region" description="Helical" evidence="8">
    <location>
        <begin position="273"/>
        <end position="292"/>
    </location>
</feature>
<accession>E6TT07</accession>
<feature type="transmembrane region" description="Helical" evidence="8">
    <location>
        <begin position="6"/>
        <end position="25"/>
    </location>
</feature>
<evidence type="ECO:0000256" key="1">
    <source>
        <dbReference type="ARBA" id="ARBA00004651"/>
    </source>
</evidence>
<evidence type="ECO:0000256" key="7">
    <source>
        <dbReference type="ARBA" id="ARBA00023136"/>
    </source>
</evidence>
<evidence type="ECO:0000256" key="2">
    <source>
        <dbReference type="ARBA" id="ARBA00010145"/>
    </source>
</evidence>
<evidence type="ECO:0000256" key="4">
    <source>
        <dbReference type="ARBA" id="ARBA00022475"/>
    </source>
</evidence>
<feature type="transmembrane region" description="Helical" evidence="8">
    <location>
        <begin position="173"/>
        <end position="194"/>
    </location>
</feature>
<dbReference type="GO" id="GO:0005886">
    <property type="term" value="C:plasma membrane"/>
    <property type="evidence" value="ECO:0007669"/>
    <property type="project" value="UniProtKB-SubCell"/>
</dbReference>
<dbReference type="KEGG" id="bco:Bcell_3674"/>
<feature type="transmembrane region" description="Helical" evidence="8">
    <location>
        <begin position="46"/>
        <end position="64"/>
    </location>
</feature>
<keyword evidence="5 8" id="KW-0812">Transmembrane</keyword>
<feature type="transmembrane region" description="Helical" evidence="8">
    <location>
        <begin position="112"/>
        <end position="138"/>
    </location>
</feature>
<dbReference type="HOGENOM" id="CLU_854309_0_0_9"/>
<feature type="transmembrane region" description="Helical" evidence="8">
    <location>
        <begin position="304"/>
        <end position="322"/>
    </location>
</feature>
<dbReference type="PANTHER" id="PTHR36838">
    <property type="entry name" value="AUXIN EFFLUX CARRIER FAMILY PROTEIN"/>
    <property type="match status" value="1"/>
</dbReference>
<dbReference type="PANTHER" id="PTHR36838:SF3">
    <property type="entry name" value="TRANSPORTER AUXIN EFFLUX CARRIER EC FAMILY"/>
    <property type="match status" value="1"/>
</dbReference>
<feature type="transmembrane region" description="Helical" evidence="8">
    <location>
        <begin position="248"/>
        <end position="266"/>
    </location>
</feature>
<evidence type="ECO:0000313" key="10">
    <source>
        <dbReference type="Proteomes" id="UP000001401"/>
    </source>
</evidence>
<dbReference type="eggNOG" id="COG0679">
    <property type="taxonomic scope" value="Bacteria"/>
</dbReference>
<sequence>MGNFIFALSIIVLGLLVGRGIRLLFDKGKIQSFEKTHALLRKSTMTALLVVNPIILFAAFWYVQLDDLRLISLPALGLITLIMGGTLAIYASKKVLKLPAHKTGSMFTSGMFTNLGSFGALFCYVFLGEASLAFVALFRLFEDVLYYTVGFPVAQSYGEKKKEVKEKSAFMKIITNPFIVVTFVAILLGTILNLSPWDRPEFFATLNGILVPLFTILLVVPTGFSLMLNKTRGYLKEGFTITAIKYGIVPLIVIPLGLIVGLHTIYDGIPFKVLVILAFMPPGFSSLVPPQLFKLDVNLANSSWLINTVLLVITLPILYLVISFL</sequence>
<dbReference type="STRING" id="649639.Bcell_3674"/>
<keyword evidence="6 8" id="KW-1133">Transmembrane helix</keyword>
<keyword evidence="3" id="KW-0813">Transport</keyword>
<dbReference type="RefSeq" id="WP_013490246.1">
    <property type="nucleotide sequence ID" value="NC_014829.1"/>
</dbReference>
<keyword evidence="10" id="KW-1185">Reference proteome</keyword>
<evidence type="ECO:0000313" key="9">
    <source>
        <dbReference type="EMBL" id="ADU31915.1"/>
    </source>
</evidence>
<dbReference type="InterPro" id="IPR004776">
    <property type="entry name" value="Mem_transp_PIN-like"/>
</dbReference>
<reference evidence="9 10" key="1">
    <citation type="submission" date="2010-12" db="EMBL/GenBank/DDBJ databases">
        <title>Complete sequence of Bacillus cellulosilyticus DSM 2522.</title>
        <authorList>
            <consortium name="US DOE Joint Genome Institute"/>
            <person name="Lucas S."/>
            <person name="Copeland A."/>
            <person name="Lapidus A."/>
            <person name="Cheng J.-F."/>
            <person name="Bruce D."/>
            <person name="Goodwin L."/>
            <person name="Pitluck S."/>
            <person name="Chertkov O."/>
            <person name="Detter J.C."/>
            <person name="Han C."/>
            <person name="Tapia R."/>
            <person name="Land M."/>
            <person name="Hauser L."/>
            <person name="Jeffries C."/>
            <person name="Kyrpides N."/>
            <person name="Ivanova N."/>
            <person name="Mikhailova N."/>
            <person name="Brumm P."/>
            <person name="Mead D."/>
            <person name="Woyke T."/>
        </authorList>
    </citation>
    <scope>NUCLEOTIDE SEQUENCE [LARGE SCALE GENOMIC DNA]</scope>
    <source>
        <strain evidence="10">ATCC 21833 / DSM 2522 / FERM P-1141 / JCM 9156 / N-4</strain>
    </source>
</reference>
<protein>
    <submittedName>
        <fullName evidence="9">Auxin Efflux Carrier</fullName>
    </submittedName>
</protein>
<feature type="transmembrane region" description="Helical" evidence="8">
    <location>
        <begin position="70"/>
        <end position="91"/>
    </location>
</feature>
<feature type="transmembrane region" description="Helical" evidence="8">
    <location>
        <begin position="206"/>
        <end position="228"/>
    </location>
</feature>
<proteinExistence type="inferred from homology"/>
<gene>
    <name evidence="9" type="ordered locus">Bcell_3674</name>
</gene>